<dbReference type="PIRSF" id="PIRSF002417">
    <property type="entry name" value="Lipid_binding_protein"/>
    <property type="match status" value="1"/>
</dbReference>
<dbReference type="GO" id="GO:0008289">
    <property type="term" value="F:lipid binding"/>
    <property type="evidence" value="ECO:0007669"/>
    <property type="project" value="InterPro"/>
</dbReference>
<sequence length="516" mass="56311">MAPPLLFRLLLPLFFLSVSSGSSSTLGLQSGDGYISAVVSEKGLAFAKDLLVERAVETLTSLRIRDIEKSVGIPIVGVVRMVASNITLEAIHVSSSTVQPGESGIVIVASGTTANLTMDWFYSYTTWFVPFEISDKGGAFIQKYITSFLIFELMSSFVDCLPLKVEGMEVGLTMTMENKNGTLELSVTQCGCYMENFVITLNGGASWFYQGFVNAFADQIRSAVEDAIVKKINEGALKLDSLLKSVPNKIDVDKVSALNVTFVNDPTFTNSSVEFDINGLFVSLDKASAHGSLQKTSQLSHSCDGAQKMLWMSLDESVFNSASDVYFQAGVMHWIVEKIPDQSFLNTAKWKYLIPQLYKKYPNDDMLLNMSLTSPPGIWITAQKIGATISLDMTIDVLDGSKTIPVACISVVVSVSGVVEISGNNLAGQVELDDFTLTLKWSDVGNFHMYLIQGVMRVFLNTVFVPYVNTHLRRGFPLPIVHGFTLQHADILTANSIMIVCSDVAFNKTTGAISSL</sequence>
<evidence type="ECO:0000313" key="4">
    <source>
        <dbReference type="EMBL" id="URE35551.1"/>
    </source>
</evidence>
<keyword evidence="5" id="KW-1185">Reference proteome</keyword>
<dbReference type="PANTHER" id="PTHR46801">
    <property type="entry name" value="OS06G0309200 PROTEIN"/>
    <property type="match status" value="1"/>
</dbReference>
<dbReference type="AlphaFoldDB" id="A0A9E7HLI9"/>
<evidence type="ECO:0000259" key="3">
    <source>
        <dbReference type="SMART" id="SM00329"/>
    </source>
</evidence>
<dbReference type="Pfam" id="PF02886">
    <property type="entry name" value="LBP_BPI_CETP_C"/>
    <property type="match status" value="1"/>
</dbReference>
<dbReference type="InterPro" id="IPR030675">
    <property type="entry name" value="BPI/LBP"/>
</dbReference>
<gene>
    <name evidence="4" type="ORF">MUK42_06939</name>
</gene>
<keyword evidence="2" id="KW-0732">Signal</keyword>
<dbReference type="GO" id="GO:0005615">
    <property type="term" value="C:extracellular space"/>
    <property type="evidence" value="ECO:0007669"/>
    <property type="project" value="InterPro"/>
</dbReference>
<dbReference type="InterPro" id="IPR017943">
    <property type="entry name" value="Bactericidal_perm-incr_a/b_dom"/>
</dbReference>
<feature type="domain" description="Lipid-binding serum glycoprotein C-terminal" evidence="3">
    <location>
        <begin position="304"/>
        <end position="501"/>
    </location>
</feature>
<accession>A0A9E7HLI9</accession>
<dbReference type="PANTHER" id="PTHR46801:SF2">
    <property type="entry name" value="LIPOPOLYSACCHARIDE-BINDING PROTEIN"/>
    <property type="match status" value="1"/>
</dbReference>
<protein>
    <submittedName>
        <fullName evidence="4">BPI LBP family protein</fullName>
    </submittedName>
</protein>
<dbReference type="Pfam" id="PF01273">
    <property type="entry name" value="LBP_BPI_CETP"/>
    <property type="match status" value="1"/>
</dbReference>
<dbReference type="InterPro" id="IPR045897">
    <property type="entry name" value="BPI/LBP_pln"/>
</dbReference>
<evidence type="ECO:0000256" key="2">
    <source>
        <dbReference type="SAM" id="SignalP"/>
    </source>
</evidence>
<dbReference type="OrthoDB" id="10255543at2759"/>
<proteinExistence type="predicted"/>
<evidence type="ECO:0000313" key="5">
    <source>
        <dbReference type="Proteomes" id="UP001055439"/>
    </source>
</evidence>
<feature type="chain" id="PRO_5038812581" evidence="2">
    <location>
        <begin position="22"/>
        <end position="516"/>
    </location>
</feature>
<dbReference type="Gene3D" id="3.15.20.10">
    <property type="entry name" value="Bactericidal permeability-increasing protein, domain 2"/>
    <property type="match status" value="1"/>
</dbReference>
<dbReference type="Gene3D" id="3.15.10.10">
    <property type="entry name" value="Bactericidal permeability-increasing protein, domain 1"/>
    <property type="match status" value="1"/>
</dbReference>
<name>A0A9E7HLI9_9LILI</name>
<feature type="signal peptide" evidence="2">
    <location>
        <begin position="1"/>
        <end position="21"/>
    </location>
</feature>
<dbReference type="InterPro" id="IPR017942">
    <property type="entry name" value="Lipid-bd_serum_glycop_N"/>
</dbReference>
<dbReference type="SUPFAM" id="SSF55394">
    <property type="entry name" value="Bactericidal permeability-increasing protein, BPI"/>
    <property type="match status" value="2"/>
</dbReference>
<keyword evidence="1" id="KW-0325">Glycoprotein</keyword>
<dbReference type="SMART" id="SM00329">
    <property type="entry name" value="BPI2"/>
    <property type="match status" value="1"/>
</dbReference>
<dbReference type="EMBL" id="CP097510">
    <property type="protein sequence ID" value="URE35551.1"/>
    <property type="molecule type" value="Genomic_DNA"/>
</dbReference>
<dbReference type="Proteomes" id="UP001055439">
    <property type="component" value="Chromosome 8"/>
</dbReference>
<dbReference type="InterPro" id="IPR001124">
    <property type="entry name" value="Lipid-bd_serum_glycop_C"/>
</dbReference>
<organism evidence="4 5">
    <name type="scientific">Musa troglodytarum</name>
    <name type="common">fe'i banana</name>
    <dbReference type="NCBI Taxonomy" id="320322"/>
    <lineage>
        <taxon>Eukaryota</taxon>
        <taxon>Viridiplantae</taxon>
        <taxon>Streptophyta</taxon>
        <taxon>Embryophyta</taxon>
        <taxon>Tracheophyta</taxon>
        <taxon>Spermatophyta</taxon>
        <taxon>Magnoliopsida</taxon>
        <taxon>Liliopsida</taxon>
        <taxon>Zingiberales</taxon>
        <taxon>Musaceae</taxon>
        <taxon>Musa</taxon>
    </lineage>
</organism>
<evidence type="ECO:0000256" key="1">
    <source>
        <dbReference type="ARBA" id="ARBA00023180"/>
    </source>
</evidence>
<reference evidence="4" key="1">
    <citation type="submission" date="2022-05" db="EMBL/GenBank/DDBJ databases">
        <title>The Musa troglodytarum L. genome provides insights into the mechanism of non-climacteric behaviour and enrichment of carotenoids.</title>
        <authorList>
            <person name="Wang J."/>
        </authorList>
    </citation>
    <scope>NUCLEOTIDE SEQUENCE</scope>
    <source>
        <tissue evidence="4">Leaf</tissue>
    </source>
</reference>